<accession>A0A370GIY9</accession>
<dbReference type="InterPro" id="IPR029068">
    <property type="entry name" value="Glyas_Bleomycin-R_OHBP_Dase"/>
</dbReference>
<dbReference type="Gene3D" id="3.10.180.10">
    <property type="entry name" value="2,3-Dihydroxybiphenyl 1,2-Dioxygenase, domain 1"/>
    <property type="match status" value="1"/>
</dbReference>
<sequence>MLFELDHIVHFIGSNGEEILPELKKLNLKSITGGVHTEWGTANILSYAGLSYVEYLFIRDEEKASASNNPLIKLLVGDLKEREGFGQLCFRCDDIHKVKIELKEKGYQTGDLIEGKRTQHDGKILKWKMLFMDEKPKSGLPWPFFIQWDESSQDRKDRLKRMGAISSENENRSIQLIRMASRDPGSDMNEWKKAFGLEEGKVESEPYVLNLNGTLLIFEHPNELNIQIARPFALQFSPCLFPGTIIYRGAAYQ</sequence>
<dbReference type="Pfam" id="PF13468">
    <property type="entry name" value="Glyoxalase_3"/>
    <property type="match status" value="1"/>
</dbReference>
<evidence type="ECO:0000259" key="1">
    <source>
        <dbReference type="Pfam" id="PF13468"/>
    </source>
</evidence>
<reference evidence="2 3" key="1">
    <citation type="submission" date="2018-07" db="EMBL/GenBank/DDBJ databases">
        <title>Genomic Encyclopedia of Type Strains, Phase IV (KMG-IV): sequencing the most valuable type-strain genomes for metagenomic binning, comparative biology and taxonomic classification.</title>
        <authorList>
            <person name="Goeker M."/>
        </authorList>
    </citation>
    <scope>NUCLEOTIDE SEQUENCE [LARGE SCALE GENOMIC DNA]</scope>
    <source>
        <strain evidence="2 3">DSM 25281</strain>
    </source>
</reference>
<dbReference type="RefSeq" id="WP_114745477.1">
    <property type="nucleotide sequence ID" value="NZ_QQAY01000004.1"/>
</dbReference>
<dbReference type="AlphaFoldDB" id="A0A370GIY9"/>
<dbReference type="EMBL" id="QQAY01000004">
    <property type="protein sequence ID" value="RDI43179.1"/>
    <property type="molecule type" value="Genomic_DNA"/>
</dbReference>
<keyword evidence="3" id="KW-1185">Reference proteome</keyword>
<name>A0A370GIY9_9BACI</name>
<evidence type="ECO:0000313" key="3">
    <source>
        <dbReference type="Proteomes" id="UP000255326"/>
    </source>
</evidence>
<evidence type="ECO:0000313" key="2">
    <source>
        <dbReference type="EMBL" id="RDI43179.1"/>
    </source>
</evidence>
<proteinExistence type="predicted"/>
<feature type="domain" description="Glyoxalase-like" evidence="1">
    <location>
        <begin position="5"/>
        <end position="191"/>
    </location>
</feature>
<dbReference type="PANTHER" id="PTHR40265">
    <property type="entry name" value="BLL2707 PROTEIN"/>
    <property type="match status" value="1"/>
</dbReference>
<organism evidence="2 3">
    <name type="scientific">Falsibacillus pallidus</name>
    <dbReference type="NCBI Taxonomy" id="493781"/>
    <lineage>
        <taxon>Bacteria</taxon>
        <taxon>Bacillati</taxon>
        <taxon>Bacillota</taxon>
        <taxon>Bacilli</taxon>
        <taxon>Bacillales</taxon>
        <taxon>Bacillaceae</taxon>
        <taxon>Falsibacillus</taxon>
    </lineage>
</organism>
<protein>
    <submittedName>
        <fullName evidence="2">Glyoxalase-like protein</fullName>
    </submittedName>
</protein>
<gene>
    <name evidence="2" type="ORF">DFR59_104234</name>
</gene>
<dbReference type="OrthoDB" id="9111355at2"/>
<dbReference type="Proteomes" id="UP000255326">
    <property type="component" value="Unassembled WGS sequence"/>
</dbReference>
<dbReference type="PANTHER" id="PTHR40265:SF1">
    <property type="entry name" value="GLYOXALASE-LIKE DOMAIN-CONTAINING PROTEIN"/>
    <property type="match status" value="1"/>
</dbReference>
<comment type="caution">
    <text evidence="2">The sequence shown here is derived from an EMBL/GenBank/DDBJ whole genome shotgun (WGS) entry which is preliminary data.</text>
</comment>
<dbReference type="InterPro" id="IPR025870">
    <property type="entry name" value="Glyoxalase-like_dom"/>
</dbReference>